<comment type="catalytic activity">
    <reaction evidence="10">
        <text>L-arginine + 2-oxoglutarate + O2 = guanidine + L-glutamate 5-semialdehyde + succinate + CO2</text>
        <dbReference type="Rhea" id="RHEA:31535"/>
        <dbReference type="ChEBI" id="CHEBI:15379"/>
        <dbReference type="ChEBI" id="CHEBI:16526"/>
        <dbReference type="ChEBI" id="CHEBI:16810"/>
        <dbReference type="ChEBI" id="CHEBI:30031"/>
        <dbReference type="ChEBI" id="CHEBI:30087"/>
        <dbReference type="ChEBI" id="CHEBI:32682"/>
        <dbReference type="ChEBI" id="CHEBI:58066"/>
        <dbReference type="EC" id="1.14.20.7"/>
    </reaction>
</comment>
<dbReference type="Proteomes" id="UP000597507">
    <property type="component" value="Unassembled WGS sequence"/>
</dbReference>
<sequence length="333" mass="36732">MTEALAEISLAGIAAAPLAEKRAVAARIDAELRRLGFFVVSDHSVPSALIDETIAVATAFFDLPLAEKMRIRSAAQGSPRGYLDYGLETLAHTTGRASPPDLKEGFGMGPLEVNTERAVIEGLAATYTPNVWPERPPRFRGTVTRYYRAMEGLTQRLMELFAIGMDLPPDYFVERFADHNSTLRLIHYPPPDRPPEPGQLRAGAHTDYGALTILLGQDRPGGLQVRTPSGEWIEARTRPHAFVINIGDLMMTWSNDRWLSNMHRVANPPPEAGEASRRLSLAYFCNPNDALRIECLPTCHGPGNPPRHAPIRAGEHRFRKIEMSKAALRAADA</sequence>
<keyword evidence="6" id="KW-0266">Ethylene biosynthesis</keyword>
<name>A0A8J2ZAI8_9PROT</name>
<reference evidence="13 14" key="1">
    <citation type="journal article" date="2014" name="Int. J. Syst. Evol. Microbiol.">
        <title>Complete genome sequence of Corynebacterium casei LMG S-19264T (=DSM 44701T), isolated from a smear-ripened cheese.</title>
        <authorList>
            <consortium name="US DOE Joint Genome Institute (JGI-PGF)"/>
            <person name="Walter F."/>
            <person name="Albersmeier A."/>
            <person name="Kalinowski J."/>
            <person name="Ruckert C."/>
        </authorList>
    </citation>
    <scope>NUCLEOTIDE SEQUENCE [LARGE SCALE GENOMIC DNA]</scope>
    <source>
        <strain evidence="13 14">CGMCC 1.16330</strain>
    </source>
</reference>
<dbReference type="AlphaFoldDB" id="A0A8J2ZAI8"/>
<dbReference type="InterPro" id="IPR050231">
    <property type="entry name" value="Iron_ascorbate_oxido_reductase"/>
</dbReference>
<comment type="cofactor">
    <cofactor evidence="1">
        <name>Fe(2+)</name>
        <dbReference type="ChEBI" id="CHEBI:29033"/>
    </cofactor>
</comment>
<dbReference type="PROSITE" id="PS51471">
    <property type="entry name" value="FE2OG_OXY"/>
    <property type="match status" value="1"/>
</dbReference>
<evidence type="ECO:0000259" key="12">
    <source>
        <dbReference type="PROSITE" id="PS51471"/>
    </source>
</evidence>
<gene>
    <name evidence="13" type="ORF">GCM10010964_15990</name>
</gene>
<keyword evidence="14" id="KW-1185">Reference proteome</keyword>
<dbReference type="InterPro" id="IPR026992">
    <property type="entry name" value="DIOX_N"/>
</dbReference>
<comment type="similarity">
    <text evidence="11">Belongs to the iron/ascorbate-dependent oxidoreductase family.</text>
</comment>
<dbReference type="GO" id="GO:0046872">
    <property type="term" value="F:metal ion binding"/>
    <property type="evidence" value="ECO:0007669"/>
    <property type="project" value="UniProtKB-KW"/>
</dbReference>
<organism evidence="13 14">
    <name type="scientific">Caldovatus sediminis</name>
    <dbReference type="NCBI Taxonomy" id="2041189"/>
    <lineage>
        <taxon>Bacteria</taxon>
        <taxon>Pseudomonadati</taxon>
        <taxon>Pseudomonadota</taxon>
        <taxon>Alphaproteobacteria</taxon>
        <taxon>Acetobacterales</taxon>
        <taxon>Roseomonadaceae</taxon>
        <taxon>Caldovatus</taxon>
    </lineage>
</organism>
<dbReference type="EMBL" id="BMKS01000004">
    <property type="protein sequence ID" value="GGG28863.1"/>
    <property type="molecule type" value="Genomic_DNA"/>
</dbReference>
<dbReference type="GO" id="GO:0102276">
    <property type="term" value="F:2-oxoglutarate oxygenase/decarboxylase (ethylene-forming) activity"/>
    <property type="evidence" value="ECO:0007669"/>
    <property type="project" value="UniProtKB-EC"/>
</dbReference>
<feature type="domain" description="Fe2OG dioxygenase" evidence="12">
    <location>
        <begin position="178"/>
        <end position="287"/>
    </location>
</feature>
<dbReference type="InterPro" id="IPR044861">
    <property type="entry name" value="IPNS-like_FE2OG_OXY"/>
</dbReference>
<evidence type="ECO:0000256" key="2">
    <source>
        <dbReference type="ARBA" id="ARBA00004767"/>
    </source>
</evidence>
<dbReference type="RefSeq" id="WP_188899499.1">
    <property type="nucleotide sequence ID" value="NZ_BMKS01000004.1"/>
</dbReference>
<dbReference type="Gene3D" id="2.60.120.330">
    <property type="entry name" value="B-lactam Antibiotic, Isopenicillin N Synthase, Chain"/>
    <property type="match status" value="1"/>
</dbReference>
<evidence type="ECO:0000256" key="10">
    <source>
        <dbReference type="ARBA" id="ARBA00049359"/>
    </source>
</evidence>
<protein>
    <recommendedName>
        <fullName evidence="5">2-oxoglutarate-dependent ethylene/succinate-forming enzyme</fullName>
        <ecNumber evidence="4">1.13.12.19</ecNumber>
        <ecNumber evidence="3">1.14.20.7</ecNumber>
    </recommendedName>
    <alternativeName>
        <fullName evidence="7">2-oxoglutarate dioxygenase (ethylene-forming)</fullName>
    </alternativeName>
    <alternativeName>
        <fullName evidence="8">2-oxoglutarate/L-arginine monooxygenase/decarboxylase (succinate-forming)</fullName>
    </alternativeName>
</protein>
<proteinExistence type="inferred from homology"/>
<dbReference type="PRINTS" id="PR00682">
    <property type="entry name" value="IPNSYNTHASE"/>
</dbReference>
<evidence type="ECO:0000256" key="6">
    <source>
        <dbReference type="ARBA" id="ARBA00022666"/>
    </source>
</evidence>
<comment type="catalytic activity">
    <reaction evidence="9">
        <text>2-oxoglutarate + O2 + 2 H(+) = ethene + 3 CO2 + H2O</text>
        <dbReference type="Rhea" id="RHEA:31523"/>
        <dbReference type="ChEBI" id="CHEBI:15377"/>
        <dbReference type="ChEBI" id="CHEBI:15378"/>
        <dbReference type="ChEBI" id="CHEBI:15379"/>
        <dbReference type="ChEBI" id="CHEBI:16526"/>
        <dbReference type="ChEBI" id="CHEBI:16810"/>
        <dbReference type="ChEBI" id="CHEBI:18153"/>
        <dbReference type="EC" id="1.13.12.19"/>
    </reaction>
</comment>
<evidence type="ECO:0000256" key="4">
    <source>
        <dbReference type="ARBA" id="ARBA00012531"/>
    </source>
</evidence>
<dbReference type="Pfam" id="PF14226">
    <property type="entry name" value="DIOX_N"/>
    <property type="match status" value="1"/>
</dbReference>
<evidence type="ECO:0000256" key="11">
    <source>
        <dbReference type="RuleBase" id="RU003682"/>
    </source>
</evidence>
<comment type="caution">
    <text evidence="13">The sequence shown here is derived from an EMBL/GenBank/DDBJ whole genome shotgun (WGS) entry which is preliminary data.</text>
</comment>
<dbReference type="InterPro" id="IPR005123">
    <property type="entry name" value="Oxoglu/Fe-dep_dioxygenase_dom"/>
</dbReference>
<accession>A0A8J2ZAI8</accession>
<evidence type="ECO:0000256" key="1">
    <source>
        <dbReference type="ARBA" id="ARBA00001954"/>
    </source>
</evidence>
<dbReference type="GO" id="GO:0009693">
    <property type="term" value="P:ethylene biosynthetic process"/>
    <property type="evidence" value="ECO:0007669"/>
    <property type="project" value="UniProtKB-KW"/>
</dbReference>
<evidence type="ECO:0000256" key="3">
    <source>
        <dbReference type="ARBA" id="ARBA00012293"/>
    </source>
</evidence>
<keyword evidence="11" id="KW-0479">Metal-binding</keyword>
<dbReference type="PANTHER" id="PTHR47990">
    <property type="entry name" value="2-OXOGLUTARATE (2OG) AND FE(II)-DEPENDENT OXYGENASE SUPERFAMILY PROTEIN-RELATED"/>
    <property type="match status" value="1"/>
</dbReference>
<evidence type="ECO:0000256" key="9">
    <source>
        <dbReference type="ARBA" id="ARBA00047725"/>
    </source>
</evidence>
<evidence type="ECO:0000256" key="8">
    <source>
        <dbReference type="ARBA" id="ARBA00031282"/>
    </source>
</evidence>
<evidence type="ECO:0000256" key="7">
    <source>
        <dbReference type="ARBA" id="ARBA00031011"/>
    </source>
</evidence>
<dbReference type="Pfam" id="PF03171">
    <property type="entry name" value="2OG-FeII_Oxy"/>
    <property type="match status" value="1"/>
</dbReference>
<dbReference type="EC" id="1.13.12.19" evidence="4"/>
<comment type="pathway">
    <text evidence="2">Alkene biosynthesis; ethylene biosynthesis via 2-oxoglutarate.</text>
</comment>
<dbReference type="EC" id="1.14.20.7" evidence="3"/>
<evidence type="ECO:0000313" key="14">
    <source>
        <dbReference type="Proteomes" id="UP000597507"/>
    </source>
</evidence>
<evidence type="ECO:0000256" key="5">
    <source>
        <dbReference type="ARBA" id="ARBA00019045"/>
    </source>
</evidence>
<keyword evidence="11" id="KW-0408">Iron</keyword>
<evidence type="ECO:0000313" key="13">
    <source>
        <dbReference type="EMBL" id="GGG28863.1"/>
    </source>
</evidence>
<dbReference type="SUPFAM" id="SSF51197">
    <property type="entry name" value="Clavaminate synthase-like"/>
    <property type="match status" value="1"/>
</dbReference>
<keyword evidence="11" id="KW-0560">Oxidoreductase</keyword>
<dbReference type="InterPro" id="IPR027443">
    <property type="entry name" value="IPNS-like_sf"/>
</dbReference>